<feature type="region of interest" description="Disordered" evidence="1">
    <location>
        <begin position="1"/>
        <end position="24"/>
    </location>
</feature>
<evidence type="ECO:0000313" key="2">
    <source>
        <dbReference type="EMBL" id="KAL2050444.1"/>
    </source>
</evidence>
<protein>
    <submittedName>
        <fullName evidence="2">Uncharacterized protein</fullName>
    </submittedName>
</protein>
<feature type="compositionally biased region" description="Basic residues" evidence="1">
    <location>
        <begin position="7"/>
        <end position="18"/>
    </location>
</feature>
<proteinExistence type="predicted"/>
<evidence type="ECO:0000313" key="3">
    <source>
        <dbReference type="Proteomes" id="UP001590951"/>
    </source>
</evidence>
<dbReference type="EMBL" id="JBHFEH010000047">
    <property type="protein sequence ID" value="KAL2050444.1"/>
    <property type="molecule type" value="Genomic_DNA"/>
</dbReference>
<dbReference type="Proteomes" id="UP001590951">
    <property type="component" value="Unassembled WGS sequence"/>
</dbReference>
<name>A0ABR4AXR2_9LECA</name>
<organism evidence="2 3">
    <name type="scientific">Lepraria finkii</name>
    <dbReference type="NCBI Taxonomy" id="1340010"/>
    <lineage>
        <taxon>Eukaryota</taxon>
        <taxon>Fungi</taxon>
        <taxon>Dikarya</taxon>
        <taxon>Ascomycota</taxon>
        <taxon>Pezizomycotina</taxon>
        <taxon>Lecanoromycetes</taxon>
        <taxon>OSLEUM clade</taxon>
        <taxon>Lecanoromycetidae</taxon>
        <taxon>Lecanorales</taxon>
        <taxon>Lecanorineae</taxon>
        <taxon>Stereocaulaceae</taxon>
        <taxon>Lepraria</taxon>
    </lineage>
</organism>
<comment type="caution">
    <text evidence="2">The sequence shown here is derived from an EMBL/GenBank/DDBJ whole genome shotgun (WGS) entry which is preliminary data.</text>
</comment>
<reference evidence="2 3" key="1">
    <citation type="submission" date="2024-09" db="EMBL/GenBank/DDBJ databases">
        <title>Rethinking Asexuality: The Enigmatic Case of Functional Sexual Genes in Lepraria (Stereocaulaceae).</title>
        <authorList>
            <person name="Doellman M."/>
            <person name="Sun Y."/>
            <person name="Barcenas-Pena A."/>
            <person name="Lumbsch H.T."/>
            <person name="Grewe F."/>
        </authorList>
    </citation>
    <scope>NUCLEOTIDE SEQUENCE [LARGE SCALE GENOMIC DNA]</scope>
    <source>
        <strain evidence="2 3">Grewe 0041</strain>
    </source>
</reference>
<sequence length="94" mass="10752">MASRGARTSRGRGQRRRPAINAREIEGSTEPIFGLSLTPMERVRPFLLMKVKLDLRQTLNDWSDRRSNHLPSEAHIKELRKSFLANVANKAVKD</sequence>
<evidence type="ECO:0000256" key="1">
    <source>
        <dbReference type="SAM" id="MobiDB-lite"/>
    </source>
</evidence>
<keyword evidence="3" id="KW-1185">Reference proteome</keyword>
<gene>
    <name evidence="2" type="ORF">ABVK25_009278</name>
</gene>
<accession>A0ABR4AXR2</accession>